<name>A0A6J4MMA4_9ACTN</name>
<protein>
    <recommendedName>
        <fullName evidence="2">Sulfotransferase family protein</fullName>
    </recommendedName>
</protein>
<reference evidence="1" key="1">
    <citation type="submission" date="2020-02" db="EMBL/GenBank/DDBJ databases">
        <authorList>
            <person name="Meier V. D."/>
        </authorList>
    </citation>
    <scope>NUCLEOTIDE SEQUENCE</scope>
    <source>
        <strain evidence="1">AVDCRST_MAG36</strain>
    </source>
</reference>
<dbReference type="EMBL" id="CADCUH010000184">
    <property type="protein sequence ID" value="CAA9363344.1"/>
    <property type="molecule type" value="Genomic_DNA"/>
</dbReference>
<gene>
    <name evidence="1" type="ORF">AVDCRST_MAG36-2829</name>
</gene>
<sequence>MKRLGSGEVLLHIGPHKTGSTTLQLGFHRNRERLREQGVHYAGPSSQPMTAAMVAATGTLLPTQAPEMAGTWDELVDEVHAVDADRTVISSEFFCEADATRTTQLLDRLGDRTQVVITLRPLARILASQWQQFVQNRLATGYPDWLEAVLGDVGTAETPSFWKRHRHDELVRRWAACAGPGRVTVVVLDEGDPEALLRTFEELVTVEAGTLDPGDVSANRSLRHAEVELLRRFNEQWRSHGWSEADYTRLVRFGAVRHLQARRPGEDEARILTPQWAVSRAQEVSARAVTAVSETGVEVIGDLQSLTEGLPAAAVGTNDPADTVPLEVAARFAAGLALRVAQLSTRPLPPGRQPGPLEAHVRQLRAQLTDPPPPRPATGDRVDQVSGAVLLRAVARGAADQVRRGRPGGSRDAR</sequence>
<accession>A0A6J4MMA4</accession>
<evidence type="ECO:0000313" key="1">
    <source>
        <dbReference type="EMBL" id="CAA9363344.1"/>
    </source>
</evidence>
<proteinExistence type="predicted"/>
<dbReference type="AlphaFoldDB" id="A0A6J4MMA4"/>
<evidence type="ECO:0008006" key="2">
    <source>
        <dbReference type="Google" id="ProtNLM"/>
    </source>
</evidence>
<dbReference type="InterPro" id="IPR027417">
    <property type="entry name" value="P-loop_NTPase"/>
</dbReference>
<dbReference type="SUPFAM" id="SSF52540">
    <property type="entry name" value="P-loop containing nucleoside triphosphate hydrolases"/>
    <property type="match status" value="1"/>
</dbReference>
<organism evidence="1">
    <name type="scientific">uncultured Nocardioidaceae bacterium</name>
    <dbReference type="NCBI Taxonomy" id="253824"/>
    <lineage>
        <taxon>Bacteria</taxon>
        <taxon>Bacillati</taxon>
        <taxon>Actinomycetota</taxon>
        <taxon>Actinomycetes</taxon>
        <taxon>Propionibacteriales</taxon>
        <taxon>Nocardioidaceae</taxon>
        <taxon>environmental samples</taxon>
    </lineage>
</organism>